<organism evidence="8 9">
    <name type="scientific">Pyrrhoderma noxium</name>
    <dbReference type="NCBI Taxonomy" id="2282107"/>
    <lineage>
        <taxon>Eukaryota</taxon>
        <taxon>Fungi</taxon>
        <taxon>Dikarya</taxon>
        <taxon>Basidiomycota</taxon>
        <taxon>Agaricomycotina</taxon>
        <taxon>Agaricomycetes</taxon>
        <taxon>Hymenochaetales</taxon>
        <taxon>Hymenochaetaceae</taxon>
        <taxon>Pyrrhoderma</taxon>
    </lineage>
</organism>
<keyword evidence="2" id="KW-0813">Transport</keyword>
<reference evidence="8 9" key="1">
    <citation type="journal article" date="2017" name="Mol. Ecol.">
        <title>Comparative and population genomic landscape of Phellinus noxius: A hypervariable fungus causing root rot in trees.</title>
        <authorList>
            <person name="Chung C.L."/>
            <person name="Lee T.J."/>
            <person name="Akiba M."/>
            <person name="Lee H.H."/>
            <person name="Kuo T.H."/>
            <person name="Liu D."/>
            <person name="Ke H.M."/>
            <person name="Yokoi T."/>
            <person name="Roa M.B."/>
            <person name="Lu M.J."/>
            <person name="Chang Y.Y."/>
            <person name="Ann P.J."/>
            <person name="Tsai J.N."/>
            <person name="Chen C.Y."/>
            <person name="Tzean S.S."/>
            <person name="Ota Y."/>
            <person name="Hattori T."/>
            <person name="Sahashi N."/>
            <person name="Liou R.F."/>
            <person name="Kikuchi T."/>
            <person name="Tsai I.J."/>
        </authorList>
    </citation>
    <scope>NUCLEOTIDE SEQUENCE [LARGE SCALE GENOMIC DNA]</scope>
    <source>
        <strain evidence="8 9">FFPRI411160</strain>
    </source>
</reference>
<keyword evidence="5 6" id="KW-0472">Membrane</keyword>
<comment type="subcellular location">
    <subcellularLocation>
        <location evidence="1">Membrane</location>
        <topology evidence="1">Multi-pass membrane protein</topology>
    </subcellularLocation>
</comment>
<dbReference type="PANTHER" id="PTHR23511:SF5">
    <property type="entry name" value="MAJOR FACILITATOR-TYPE TRANSPORTER HXNZ-RELATED"/>
    <property type="match status" value="1"/>
</dbReference>
<dbReference type="GO" id="GO:0022857">
    <property type="term" value="F:transmembrane transporter activity"/>
    <property type="evidence" value="ECO:0007669"/>
    <property type="project" value="InterPro"/>
</dbReference>
<gene>
    <name evidence="8" type="ORF">PNOK_0438900</name>
</gene>
<protein>
    <submittedName>
        <fullName evidence="8">MFS general substrate transporter</fullName>
    </submittedName>
</protein>
<dbReference type="PROSITE" id="PS50850">
    <property type="entry name" value="MFS"/>
    <property type="match status" value="1"/>
</dbReference>
<proteinExistence type="predicted"/>
<dbReference type="OrthoDB" id="2995054at2759"/>
<accession>A0A286UJ02</accession>
<evidence type="ECO:0000256" key="4">
    <source>
        <dbReference type="ARBA" id="ARBA00022989"/>
    </source>
</evidence>
<dbReference type="Pfam" id="PF07690">
    <property type="entry name" value="MFS_1"/>
    <property type="match status" value="1"/>
</dbReference>
<sequence length="221" mass="24072">MGDTIFIWVRLTSRQLMAPRRSVIWGCLADNIGRKLSWQVTLLLAGIFGIAVGASQSFTVLCSVIACVGFSIGGNLPVDGALFLESIPPSHQRLLTFLSTFWSLGQLIASLIIWVFLSHFSNDKNWRYAMYTINAMYGVLYAYTPEVFPAPHRGTGDALCSAFNRMMGISAPVIKILTSTQDDSTSKIGPNIPVFVSVSLFLFSAILSMLLPIETAGKAAL</sequence>
<feature type="transmembrane region" description="Helical" evidence="6">
    <location>
        <begin position="192"/>
        <end position="213"/>
    </location>
</feature>
<evidence type="ECO:0000256" key="5">
    <source>
        <dbReference type="ARBA" id="ARBA00023136"/>
    </source>
</evidence>
<evidence type="ECO:0000256" key="3">
    <source>
        <dbReference type="ARBA" id="ARBA00022692"/>
    </source>
</evidence>
<keyword evidence="3 6" id="KW-0812">Transmembrane</keyword>
<evidence type="ECO:0000256" key="1">
    <source>
        <dbReference type="ARBA" id="ARBA00004141"/>
    </source>
</evidence>
<feature type="transmembrane region" description="Helical" evidence="6">
    <location>
        <begin position="94"/>
        <end position="116"/>
    </location>
</feature>
<evidence type="ECO:0000313" key="8">
    <source>
        <dbReference type="EMBL" id="PAV19455.1"/>
    </source>
</evidence>
<dbReference type="InterPro" id="IPR011701">
    <property type="entry name" value="MFS"/>
</dbReference>
<dbReference type="SUPFAM" id="SSF103473">
    <property type="entry name" value="MFS general substrate transporter"/>
    <property type="match status" value="2"/>
</dbReference>
<keyword evidence="4 6" id="KW-1133">Transmembrane helix</keyword>
<dbReference type="InterPro" id="IPR036259">
    <property type="entry name" value="MFS_trans_sf"/>
</dbReference>
<keyword evidence="9" id="KW-1185">Reference proteome</keyword>
<feature type="transmembrane region" description="Helical" evidence="6">
    <location>
        <begin position="42"/>
        <end position="74"/>
    </location>
</feature>
<dbReference type="AlphaFoldDB" id="A0A286UJ02"/>
<feature type="domain" description="Major facilitator superfamily (MFS) profile" evidence="7">
    <location>
        <begin position="1"/>
        <end position="221"/>
    </location>
</feature>
<dbReference type="GO" id="GO:0016020">
    <property type="term" value="C:membrane"/>
    <property type="evidence" value="ECO:0007669"/>
    <property type="project" value="UniProtKB-SubCell"/>
</dbReference>
<dbReference type="InParanoid" id="A0A286UJ02"/>
<dbReference type="EMBL" id="NBII01000004">
    <property type="protein sequence ID" value="PAV19455.1"/>
    <property type="molecule type" value="Genomic_DNA"/>
</dbReference>
<dbReference type="PANTHER" id="PTHR23511">
    <property type="entry name" value="SYNAPTIC VESICLE GLYCOPROTEIN 2"/>
    <property type="match status" value="1"/>
</dbReference>
<dbReference type="InterPro" id="IPR020846">
    <property type="entry name" value="MFS_dom"/>
</dbReference>
<dbReference type="Gene3D" id="1.20.1250.20">
    <property type="entry name" value="MFS general substrate transporter like domains"/>
    <property type="match status" value="2"/>
</dbReference>
<evidence type="ECO:0000256" key="2">
    <source>
        <dbReference type="ARBA" id="ARBA00022448"/>
    </source>
</evidence>
<evidence type="ECO:0000256" key="6">
    <source>
        <dbReference type="SAM" id="Phobius"/>
    </source>
</evidence>
<comment type="caution">
    <text evidence="8">The sequence shown here is derived from an EMBL/GenBank/DDBJ whole genome shotgun (WGS) entry which is preliminary data.</text>
</comment>
<evidence type="ECO:0000259" key="7">
    <source>
        <dbReference type="PROSITE" id="PS50850"/>
    </source>
</evidence>
<name>A0A286UJ02_9AGAM</name>
<evidence type="ECO:0000313" key="9">
    <source>
        <dbReference type="Proteomes" id="UP000217199"/>
    </source>
</evidence>
<dbReference type="Proteomes" id="UP000217199">
    <property type="component" value="Unassembled WGS sequence"/>
</dbReference>